<dbReference type="Pfam" id="PF10099">
    <property type="entry name" value="RskA_C"/>
    <property type="match status" value="1"/>
</dbReference>
<dbReference type="GO" id="GO:0016989">
    <property type="term" value="F:sigma factor antagonist activity"/>
    <property type="evidence" value="ECO:0007669"/>
    <property type="project" value="TreeGrafter"/>
</dbReference>
<organism evidence="2">
    <name type="scientific">Polaromonas hydrogenivorans</name>
    <dbReference type="NCBI Taxonomy" id="335476"/>
    <lineage>
        <taxon>Bacteria</taxon>
        <taxon>Pseudomonadati</taxon>
        <taxon>Pseudomonadota</taxon>
        <taxon>Betaproteobacteria</taxon>
        <taxon>Burkholderiales</taxon>
        <taxon>Comamonadaceae</taxon>
        <taxon>Polaromonas</taxon>
    </lineage>
</organism>
<sequence>MNIHNNPSLVDQLAASYALGTLRGGARRRFETLARDHATLRAAALIWQSRLASVAELQPEVAPSPAVWTRIENLVHAEKQTQAMQAARSQAAPAPVGGGWWASLGLWRGATAAGALATVVAVVTGLNFTNQLNGQVQELSARLSSTPVIEYVAVLADDKANASILVTFDPNTQKLMLKRVGDFREQPDKSLELWALPPGAAPKSLGVLPGDAVARLTAAGGDIQQSPALAITLEPKGGVPPGSGPTGPILFKGALIKTPE</sequence>
<evidence type="ECO:0000313" key="2">
    <source>
        <dbReference type="EMBL" id="XBP69284.1"/>
    </source>
</evidence>
<reference evidence="2" key="1">
    <citation type="submission" date="2024-05" db="EMBL/GenBank/DDBJ databases">
        <authorList>
            <person name="Bunk B."/>
            <person name="Swiderski J."/>
            <person name="Sproer C."/>
            <person name="Thiel V."/>
        </authorList>
    </citation>
    <scope>NUCLEOTIDE SEQUENCE</scope>
    <source>
        <strain evidence="2">DSM 17735</strain>
    </source>
</reference>
<name>A0AAU7LNS8_9BURK</name>
<dbReference type="InterPro" id="IPR051474">
    <property type="entry name" value="Anti-sigma-K/W_factor"/>
</dbReference>
<proteinExistence type="predicted"/>
<evidence type="ECO:0000259" key="1">
    <source>
        <dbReference type="Pfam" id="PF10099"/>
    </source>
</evidence>
<feature type="domain" description="Anti-sigma K factor RskA C-terminal" evidence="1">
    <location>
        <begin position="112"/>
        <end position="249"/>
    </location>
</feature>
<protein>
    <submittedName>
        <fullName evidence="2">Anti-sigma factor</fullName>
    </submittedName>
</protein>
<dbReference type="RefSeq" id="WP_349277785.1">
    <property type="nucleotide sequence ID" value="NZ_CBCSCU010000003.1"/>
</dbReference>
<dbReference type="PANTHER" id="PTHR37461">
    <property type="entry name" value="ANTI-SIGMA-K FACTOR RSKA"/>
    <property type="match status" value="1"/>
</dbReference>
<gene>
    <name evidence="2" type="ORF">ABLV49_15475</name>
</gene>
<dbReference type="GO" id="GO:0006417">
    <property type="term" value="P:regulation of translation"/>
    <property type="evidence" value="ECO:0007669"/>
    <property type="project" value="TreeGrafter"/>
</dbReference>
<dbReference type="GO" id="GO:0005886">
    <property type="term" value="C:plasma membrane"/>
    <property type="evidence" value="ECO:0007669"/>
    <property type="project" value="InterPro"/>
</dbReference>
<dbReference type="PANTHER" id="PTHR37461:SF1">
    <property type="entry name" value="ANTI-SIGMA-K FACTOR RSKA"/>
    <property type="match status" value="1"/>
</dbReference>
<dbReference type="EMBL" id="CP157675">
    <property type="protein sequence ID" value="XBP69284.1"/>
    <property type="molecule type" value="Genomic_DNA"/>
</dbReference>
<dbReference type="AlphaFoldDB" id="A0AAU7LNS8"/>
<dbReference type="InterPro" id="IPR018764">
    <property type="entry name" value="RskA_C"/>
</dbReference>
<accession>A0AAU7LNS8</accession>